<dbReference type="EMBL" id="BK015387">
    <property type="protein sequence ID" value="DAE04397.1"/>
    <property type="molecule type" value="Genomic_DNA"/>
</dbReference>
<sequence length="353" mass="38966">MAKEIVTFVTVEDDHDEDRTYGFSSNNVIDESKVVEAEIIDSTEQKISKRRGPGRPPKDGSNVITYTNFDDDGKKKSSGKGSVVKEFEKGYADNSKLLYGAIAQTEMIYNSIEDELNHFRANRTYGGKMRLQHMSNFMNTQVTVLNTKIAAVRELNSTRNKINDLVLKREQQLKDVKDENSDKVITDAYYALLNAPRYGLPTVGQALAPQSINTGVNLSGNIIETASVGGGIAPTTVNMSDIVPANANNIIPANNEDQAFNDYIGNLTPVQRKMISEKDPNIQTVVIYNQATGTKYFDVVNVQTGQSVPGIQRPGEFLLDDMRIDQRNGRAVNSNANMSFPLVIVGSRAMDEL</sequence>
<organism evidence="2">
    <name type="scientific">Myoviridae sp. ctBrv3</name>
    <dbReference type="NCBI Taxonomy" id="2825047"/>
    <lineage>
        <taxon>Viruses</taxon>
        <taxon>Duplodnaviria</taxon>
        <taxon>Heunggongvirae</taxon>
        <taxon>Uroviricota</taxon>
        <taxon>Caudoviricetes</taxon>
    </lineage>
</organism>
<feature type="region of interest" description="Disordered" evidence="1">
    <location>
        <begin position="43"/>
        <end position="81"/>
    </location>
</feature>
<reference evidence="2" key="1">
    <citation type="journal article" date="2021" name="Proc. Natl. Acad. Sci. U.S.A.">
        <title>A Catalog of Tens of Thousands of Viruses from Human Metagenomes Reveals Hidden Associations with Chronic Diseases.</title>
        <authorList>
            <person name="Tisza M.J."/>
            <person name="Buck C.B."/>
        </authorList>
    </citation>
    <scope>NUCLEOTIDE SEQUENCE</scope>
    <source>
        <strain evidence="2">CtBrv3</strain>
    </source>
</reference>
<protein>
    <submittedName>
        <fullName evidence="2">Uncharacterized protein</fullName>
    </submittedName>
</protein>
<evidence type="ECO:0000256" key="1">
    <source>
        <dbReference type="SAM" id="MobiDB-lite"/>
    </source>
</evidence>
<accession>A0A8S5PCR2</accession>
<proteinExistence type="predicted"/>
<evidence type="ECO:0000313" key="2">
    <source>
        <dbReference type="EMBL" id="DAE04397.1"/>
    </source>
</evidence>
<name>A0A8S5PCR2_9CAUD</name>